<sequence length="570" mass="61970">MLNKLKLNTKLLLGFGIILLTSLIILSISIVQFKALESAIDQTINISNKKVTYANDMRGNINKINIYLRNIIINRDATKINEFNKIIDDSLTQYNTSKDNLDKLSSSEEGRKLFSEIQSATDDAINVFKKTRTEAANPAITQNDMIKMTDELDRINQNLTTAIQSMIDHQNTVATSDANNSITKAQTAITIMIITGIISTLLTILFVYLIIKSIKSQVKQISDASVKLAQGDFSFKIDSYTNDELGQTAVALNEAIQTLRGTVSTVKDTSLSLNDSATLTNSMIAELNSQIQQVSAATEEISAGMEESSASVEEVTAMAITVKEDAMVTAQKANEGLNIALGIQNKAENINKESLASKKNAEKIYSSAKVKLEKAIEDSKVVNNISEMATSILGISEQTNLLALNAAIEAARAGEVGKGFAVVAEEVRKLAEESSTAVNQIQTNVMQVLSAVSELSNSSVEILDFIEKNVLKDYESFMNVSLEYKNDGARVKEITENFAEIATNISNSVDQITTSMEEVSTSVTEVAKTSTVIASNVEEVTTKTEVIEGETQNNSNTSENLSQLVNGFKL</sequence>
<dbReference type="STRING" id="1121302.SAMN02745163_01656"/>
<keyword evidence="1 3" id="KW-0807">Transducer</keyword>
<dbReference type="InterPro" id="IPR003660">
    <property type="entry name" value="HAMP_dom"/>
</dbReference>
<dbReference type="CDD" id="cd06225">
    <property type="entry name" value="HAMP"/>
    <property type="match status" value="1"/>
</dbReference>
<keyword evidence="5" id="KW-0812">Transmembrane</keyword>
<dbReference type="GO" id="GO:0016020">
    <property type="term" value="C:membrane"/>
    <property type="evidence" value="ECO:0007669"/>
    <property type="project" value="InterPro"/>
</dbReference>
<dbReference type="CDD" id="cd19411">
    <property type="entry name" value="MCP2201-like_sensor"/>
    <property type="match status" value="1"/>
</dbReference>
<evidence type="ECO:0000313" key="9">
    <source>
        <dbReference type="Proteomes" id="UP000184310"/>
    </source>
</evidence>
<evidence type="ECO:0000259" key="6">
    <source>
        <dbReference type="PROSITE" id="PS50111"/>
    </source>
</evidence>
<evidence type="ECO:0000259" key="7">
    <source>
        <dbReference type="PROSITE" id="PS50885"/>
    </source>
</evidence>
<dbReference type="GO" id="GO:0006935">
    <property type="term" value="P:chemotaxis"/>
    <property type="evidence" value="ECO:0007669"/>
    <property type="project" value="InterPro"/>
</dbReference>
<evidence type="ECO:0000256" key="5">
    <source>
        <dbReference type="SAM" id="Phobius"/>
    </source>
</evidence>
<dbReference type="AlphaFoldDB" id="A0A1M6I105"/>
<dbReference type="PRINTS" id="PR00260">
    <property type="entry name" value="CHEMTRNSDUCR"/>
</dbReference>
<feature type="transmembrane region" description="Helical" evidence="5">
    <location>
        <begin position="12"/>
        <end position="33"/>
    </location>
</feature>
<evidence type="ECO:0000256" key="1">
    <source>
        <dbReference type="ARBA" id="ARBA00023224"/>
    </source>
</evidence>
<evidence type="ECO:0000256" key="3">
    <source>
        <dbReference type="PROSITE-ProRule" id="PRU00284"/>
    </source>
</evidence>
<proteinExistence type="inferred from homology"/>
<dbReference type="InterPro" id="IPR004089">
    <property type="entry name" value="MCPsignal_dom"/>
</dbReference>
<feature type="domain" description="HAMP" evidence="7">
    <location>
        <begin position="212"/>
        <end position="264"/>
    </location>
</feature>
<dbReference type="OrthoDB" id="9760371at2"/>
<feature type="transmembrane region" description="Helical" evidence="5">
    <location>
        <begin position="188"/>
        <end position="211"/>
    </location>
</feature>
<dbReference type="PANTHER" id="PTHR32089">
    <property type="entry name" value="METHYL-ACCEPTING CHEMOTAXIS PROTEIN MCPB"/>
    <property type="match status" value="1"/>
</dbReference>
<gene>
    <name evidence="8" type="ORF">SAMN02745163_01656</name>
</gene>
<dbReference type="InterPro" id="IPR047347">
    <property type="entry name" value="YvaQ-like_sensor"/>
</dbReference>
<dbReference type="SUPFAM" id="SSF58104">
    <property type="entry name" value="Methyl-accepting chemotaxis protein (MCP) signaling domain"/>
    <property type="match status" value="1"/>
</dbReference>
<organism evidence="8 9">
    <name type="scientific">Clostridium cavendishii DSM 21758</name>
    <dbReference type="NCBI Taxonomy" id="1121302"/>
    <lineage>
        <taxon>Bacteria</taxon>
        <taxon>Bacillati</taxon>
        <taxon>Bacillota</taxon>
        <taxon>Clostridia</taxon>
        <taxon>Eubacteriales</taxon>
        <taxon>Clostridiaceae</taxon>
        <taxon>Clostridium</taxon>
    </lineage>
</organism>
<evidence type="ECO:0000313" key="8">
    <source>
        <dbReference type="EMBL" id="SHJ28118.1"/>
    </source>
</evidence>
<dbReference type="Gene3D" id="1.10.287.950">
    <property type="entry name" value="Methyl-accepting chemotaxis protein"/>
    <property type="match status" value="1"/>
</dbReference>
<reference evidence="8 9" key="1">
    <citation type="submission" date="2016-11" db="EMBL/GenBank/DDBJ databases">
        <authorList>
            <person name="Jaros S."/>
            <person name="Januszkiewicz K."/>
            <person name="Wedrychowicz H."/>
        </authorList>
    </citation>
    <scope>NUCLEOTIDE SEQUENCE [LARGE SCALE GENOMIC DNA]</scope>
    <source>
        <strain evidence="8 9">DSM 21758</strain>
    </source>
</reference>
<feature type="domain" description="Methyl-accepting transducer" evidence="6">
    <location>
        <begin position="276"/>
        <end position="548"/>
    </location>
</feature>
<protein>
    <submittedName>
        <fullName evidence="8">Methyl-accepting chemotaxis protein</fullName>
    </submittedName>
</protein>
<feature type="region of interest" description="Disordered" evidence="4">
    <location>
        <begin position="549"/>
        <end position="570"/>
    </location>
</feature>
<evidence type="ECO:0000256" key="4">
    <source>
        <dbReference type="SAM" id="MobiDB-lite"/>
    </source>
</evidence>
<keyword evidence="5" id="KW-0472">Membrane</keyword>
<dbReference type="InterPro" id="IPR024478">
    <property type="entry name" value="HlyB_4HB_MCP"/>
</dbReference>
<dbReference type="EMBL" id="FQZB01000007">
    <property type="protein sequence ID" value="SHJ28118.1"/>
    <property type="molecule type" value="Genomic_DNA"/>
</dbReference>
<dbReference type="SMART" id="SM00283">
    <property type="entry name" value="MA"/>
    <property type="match status" value="1"/>
</dbReference>
<accession>A0A1M6I105</accession>
<dbReference type="Proteomes" id="UP000184310">
    <property type="component" value="Unassembled WGS sequence"/>
</dbReference>
<dbReference type="SMART" id="SM00304">
    <property type="entry name" value="HAMP"/>
    <property type="match status" value="1"/>
</dbReference>
<dbReference type="RefSeq" id="WP_072986203.1">
    <property type="nucleotide sequence ID" value="NZ_FQZB01000007.1"/>
</dbReference>
<dbReference type="InterPro" id="IPR004090">
    <property type="entry name" value="Chemotax_Me-accpt_rcpt"/>
</dbReference>
<dbReference type="PROSITE" id="PS50885">
    <property type="entry name" value="HAMP"/>
    <property type="match status" value="1"/>
</dbReference>
<feature type="compositionally biased region" description="Polar residues" evidence="4">
    <location>
        <begin position="552"/>
        <end position="570"/>
    </location>
</feature>
<dbReference type="PROSITE" id="PS50111">
    <property type="entry name" value="CHEMOTAXIS_TRANSDUC_2"/>
    <property type="match status" value="1"/>
</dbReference>
<keyword evidence="5" id="KW-1133">Transmembrane helix</keyword>
<dbReference type="Pfam" id="PF00672">
    <property type="entry name" value="HAMP"/>
    <property type="match status" value="1"/>
</dbReference>
<dbReference type="Pfam" id="PF12729">
    <property type="entry name" value="4HB_MCP_1"/>
    <property type="match status" value="1"/>
</dbReference>
<dbReference type="Pfam" id="PF00015">
    <property type="entry name" value="MCPsignal"/>
    <property type="match status" value="1"/>
</dbReference>
<name>A0A1M6I105_9CLOT</name>
<dbReference type="PANTHER" id="PTHR32089:SF112">
    <property type="entry name" value="LYSOZYME-LIKE PROTEIN-RELATED"/>
    <property type="match status" value="1"/>
</dbReference>
<comment type="similarity">
    <text evidence="2">Belongs to the methyl-accepting chemotaxis (MCP) protein family.</text>
</comment>
<keyword evidence="9" id="KW-1185">Reference proteome</keyword>
<dbReference type="GO" id="GO:0004888">
    <property type="term" value="F:transmembrane signaling receptor activity"/>
    <property type="evidence" value="ECO:0007669"/>
    <property type="project" value="InterPro"/>
</dbReference>
<dbReference type="GO" id="GO:0007165">
    <property type="term" value="P:signal transduction"/>
    <property type="evidence" value="ECO:0007669"/>
    <property type="project" value="UniProtKB-KW"/>
</dbReference>
<evidence type="ECO:0000256" key="2">
    <source>
        <dbReference type="ARBA" id="ARBA00029447"/>
    </source>
</evidence>